<keyword evidence="1" id="KW-0812">Transmembrane</keyword>
<accession>A0A845MGY6</accession>
<dbReference type="OrthoDB" id="7777996at2"/>
<proteinExistence type="predicted"/>
<name>A0A845MGY6_9PROT</name>
<organism evidence="2 3">
    <name type="scientific">Sneathiella chungangensis</name>
    <dbReference type="NCBI Taxonomy" id="1418234"/>
    <lineage>
        <taxon>Bacteria</taxon>
        <taxon>Pseudomonadati</taxon>
        <taxon>Pseudomonadota</taxon>
        <taxon>Alphaproteobacteria</taxon>
        <taxon>Sneathiellales</taxon>
        <taxon>Sneathiellaceae</taxon>
        <taxon>Sneathiella</taxon>
    </lineage>
</organism>
<keyword evidence="3" id="KW-1185">Reference proteome</keyword>
<evidence type="ECO:0000256" key="1">
    <source>
        <dbReference type="SAM" id="Phobius"/>
    </source>
</evidence>
<dbReference type="Proteomes" id="UP000445696">
    <property type="component" value="Unassembled WGS sequence"/>
</dbReference>
<keyword evidence="1" id="KW-0472">Membrane</keyword>
<keyword evidence="1" id="KW-1133">Transmembrane helix</keyword>
<feature type="transmembrane region" description="Helical" evidence="1">
    <location>
        <begin position="67"/>
        <end position="85"/>
    </location>
</feature>
<evidence type="ECO:0000313" key="3">
    <source>
        <dbReference type="Proteomes" id="UP000445696"/>
    </source>
</evidence>
<evidence type="ECO:0000313" key="2">
    <source>
        <dbReference type="EMBL" id="MZR22527.1"/>
    </source>
</evidence>
<protein>
    <submittedName>
        <fullName evidence="2">Uncharacterized protein</fullName>
    </submittedName>
</protein>
<feature type="transmembrane region" description="Helical" evidence="1">
    <location>
        <begin position="21"/>
        <end position="40"/>
    </location>
</feature>
<dbReference type="AlphaFoldDB" id="A0A845MGY6"/>
<gene>
    <name evidence="2" type="ORF">GQF03_09295</name>
</gene>
<sequence length="95" mass="10325">MSSLPVHRRKRTAKKQPALNGAAHFLSLAAAPTFAGMALLTCLQDVDPSVVICAAGELSSPLDGMTIMYLLMSAVHLTPWLKTIARKQPLRRRSQ</sequence>
<dbReference type="EMBL" id="WTVA01000004">
    <property type="protein sequence ID" value="MZR22527.1"/>
    <property type="molecule type" value="Genomic_DNA"/>
</dbReference>
<reference evidence="2 3" key="1">
    <citation type="journal article" date="2014" name="Int. J. Syst. Evol. Microbiol.">
        <title>Sneathiella chungangensis sp. nov., isolated from a marine sand, and emended description of the genus Sneathiella.</title>
        <authorList>
            <person name="Siamphan C."/>
            <person name="Kim H."/>
            <person name="Lee J.S."/>
            <person name="Kim W."/>
        </authorList>
    </citation>
    <scope>NUCLEOTIDE SEQUENCE [LARGE SCALE GENOMIC DNA]</scope>
    <source>
        <strain evidence="2 3">KCTC 32476</strain>
    </source>
</reference>
<comment type="caution">
    <text evidence="2">The sequence shown here is derived from an EMBL/GenBank/DDBJ whole genome shotgun (WGS) entry which is preliminary data.</text>
</comment>